<accession>A0A1P8ULG0</accession>
<keyword evidence="3" id="KW-1185">Reference proteome</keyword>
<dbReference type="Proteomes" id="UP000243807">
    <property type="component" value="Chromosome"/>
</dbReference>
<evidence type="ECO:0000313" key="2">
    <source>
        <dbReference type="EMBL" id="APZ44661.1"/>
    </source>
</evidence>
<sequence length="84" mass="9600">MFFAASGSGKALATQLFVLSAVVLVSLLIERWRYKRVSDLRPEPGWEDTGERFRDTQTGRLMAVYFDPATAQRHYVVVPDVPRR</sequence>
<name>A0A1P8ULG0_9GAMM</name>
<feature type="transmembrane region" description="Helical" evidence="1">
    <location>
        <begin position="12"/>
        <end position="29"/>
    </location>
</feature>
<dbReference type="KEGG" id="afy:BW247_10280"/>
<organism evidence="2 3">
    <name type="scientific">Acidihalobacter ferrooxydans</name>
    <dbReference type="NCBI Taxonomy" id="1765967"/>
    <lineage>
        <taxon>Bacteria</taxon>
        <taxon>Pseudomonadati</taxon>
        <taxon>Pseudomonadota</taxon>
        <taxon>Gammaproteobacteria</taxon>
        <taxon>Chromatiales</taxon>
        <taxon>Ectothiorhodospiraceae</taxon>
        <taxon>Acidihalobacter</taxon>
    </lineage>
</organism>
<protein>
    <submittedName>
        <fullName evidence="2">Uncharacterized protein</fullName>
    </submittedName>
</protein>
<keyword evidence="1" id="KW-0812">Transmembrane</keyword>
<keyword evidence="1" id="KW-1133">Transmembrane helix</keyword>
<evidence type="ECO:0000256" key="1">
    <source>
        <dbReference type="SAM" id="Phobius"/>
    </source>
</evidence>
<gene>
    <name evidence="2" type="ORF">BW247_10280</name>
</gene>
<evidence type="ECO:0000313" key="3">
    <source>
        <dbReference type="Proteomes" id="UP000243807"/>
    </source>
</evidence>
<dbReference type="EMBL" id="CP019434">
    <property type="protein sequence ID" value="APZ44661.1"/>
    <property type="molecule type" value="Genomic_DNA"/>
</dbReference>
<keyword evidence="1" id="KW-0472">Membrane</keyword>
<dbReference type="AlphaFoldDB" id="A0A1P8ULG0"/>
<reference evidence="2 3" key="1">
    <citation type="submission" date="2017-01" db="EMBL/GenBank/DDBJ databases">
        <title>Draft sequence of Acidihalobacter ferrooxidans strain DSM 14175 (strain V8).</title>
        <authorList>
            <person name="Khaleque H.N."/>
            <person name="Ramsay J.P."/>
            <person name="Murphy R.J.T."/>
            <person name="Kaksonen A.H."/>
            <person name="Boxall N.J."/>
            <person name="Watkin E.L.J."/>
        </authorList>
    </citation>
    <scope>NUCLEOTIDE SEQUENCE [LARGE SCALE GENOMIC DNA]</scope>
    <source>
        <strain evidence="2 3">V8</strain>
    </source>
</reference>
<proteinExistence type="predicted"/>